<feature type="compositionally biased region" description="Basic and acidic residues" evidence="1">
    <location>
        <begin position="112"/>
        <end position="126"/>
    </location>
</feature>
<evidence type="ECO:0000256" key="2">
    <source>
        <dbReference type="SAM" id="SignalP"/>
    </source>
</evidence>
<evidence type="ECO:0000256" key="1">
    <source>
        <dbReference type="SAM" id="MobiDB-lite"/>
    </source>
</evidence>
<dbReference type="EMBL" id="QGKY02002305">
    <property type="protein sequence ID" value="KAF2530979.1"/>
    <property type="molecule type" value="Genomic_DNA"/>
</dbReference>
<feature type="compositionally biased region" description="Basic and acidic residues" evidence="1">
    <location>
        <begin position="138"/>
        <end position="149"/>
    </location>
</feature>
<gene>
    <name evidence="3" type="ORF">F2Q70_00032793</name>
</gene>
<proteinExistence type="predicted"/>
<dbReference type="AlphaFoldDB" id="A0A8S9FDW7"/>
<organism evidence="3">
    <name type="scientific">Brassica cretica</name>
    <name type="common">Mustard</name>
    <dbReference type="NCBI Taxonomy" id="69181"/>
    <lineage>
        <taxon>Eukaryota</taxon>
        <taxon>Viridiplantae</taxon>
        <taxon>Streptophyta</taxon>
        <taxon>Embryophyta</taxon>
        <taxon>Tracheophyta</taxon>
        <taxon>Spermatophyta</taxon>
        <taxon>Magnoliopsida</taxon>
        <taxon>eudicotyledons</taxon>
        <taxon>Gunneridae</taxon>
        <taxon>Pentapetalae</taxon>
        <taxon>rosids</taxon>
        <taxon>malvids</taxon>
        <taxon>Brassicales</taxon>
        <taxon>Brassicaceae</taxon>
        <taxon>Brassiceae</taxon>
        <taxon>Brassica</taxon>
    </lineage>
</organism>
<feature type="compositionally biased region" description="Basic and acidic residues" evidence="1">
    <location>
        <begin position="70"/>
        <end position="82"/>
    </location>
</feature>
<keyword evidence="2" id="KW-0732">Signal</keyword>
<name>A0A8S9FDW7_BRACR</name>
<feature type="chain" id="PRO_5035814003" evidence="2">
    <location>
        <begin position="26"/>
        <end position="149"/>
    </location>
</feature>
<evidence type="ECO:0000313" key="3">
    <source>
        <dbReference type="EMBL" id="KAF2530979.1"/>
    </source>
</evidence>
<reference evidence="3" key="1">
    <citation type="submission" date="2019-12" db="EMBL/GenBank/DDBJ databases">
        <title>Genome sequencing and annotation of Brassica cretica.</title>
        <authorList>
            <person name="Studholme D.J."/>
            <person name="Sarris P.F."/>
        </authorList>
    </citation>
    <scope>NUCLEOTIDE SEQUENCE</scope>
    <source>
        <strain evidence="3">PFS-102/07</strain>
        <tissue evidence="3">Leaf</tissue>
    </source>
</reference>
<feature type="signal peptide" evidence="2">
    <location>
        <begin position="1"/>
        <end position="25"/>
    </location>
</feature>
<protein>
    <submittedName>
        <fullName evidence="3">Uncharacterized protein</fullName>
    </submittedName>
</protein>
<accession>A0A8S9FDW7</accession>
<feature type="region of interest" description="Disordered" evidence="1">
    <location>
        <begin position="112"/>
        <end position="149"/>
    </location>
</feature>
<sequence>MELLVGAWRAIQCLWVHAILLPACSLICPDSGSLALNLHMPILIWLGVKCLPAYEGLRRSYISSDFETTGKPKEVSRKERVESMVPDWSTERGEGTSRLSLSTPKDILRSREKVTLEEEDGEKQRAWSDMVQKPLNQTRHEPRGKILCR</sequence>
<feature type="region of interest" description="Disordered" evidence="1">
    <location>
        <begin position="70"/>
        <end position="100"/>
    </location>
</feature>
<comment type="caution">
    <text evidence="3">The sequence shown here is derived from an EMBL/GenBank/DDBJ whole genome shotgun (WGS) entry which is preliminary data.</text>
</comment>